<dbReference type="KEGG" id="pglu:A3958_16840"/>
<evidence type="ECO:0008006" key="9">
    <source>
        <dbReference type="Google" id="ProtNLM"/>
    </source>
</evidence>
<gene>
    <name evidence="7" type="ORF">AWU65_17435</name>
</gene>
<feature type="transmembrane region" description="Helical" evidence="6">
    <location>
        <begin position="165"/>
        <end position="184"/>
    </location>
</feature>
<feature type="transmembrane region" description="Helical" evidence="6">
    <location>
        <begin position="66"/>
        <end position="85"/>
    </location>
</feature>
<evidence type="ECO:0000256" key="4">
    <source>
        <dbReference type="ARBA" id="ARBA00022989"/>
    </source>
</evidence>
<keyword evidence="5 6" id="KW-0472">Membrane</keyword>
<evidence type="ECO:0000256" key="6">
    <source>
        <dbReference type="SAM" id="Phobius"/>
    </source>
</evidence>
<sequence length="289" mass="31285">MVQVPVRVTNGAQDAASKASTPRRLIMAATGGLIAAFGLDLFLVPSGIIAGGVTGISALASHLTGLHTGMFLFALNLPLLLLVYYKSNREKAIAATIGLLTFSICSILFFPMPALLDSKIGSAGIGGIFLGLGIGICLRYGVVLDTLQLPKMPQQLSHLLTRLKLPHNHIFINIMVLTLAGLLLGWEHAMYSAIACLMALETGRITTSRLPLKREVRIDSTSEAEIKHSMKAIMGYEPQTESLNEDTGFENNSLKSSRLVYRVHILEMPRLKAIVRSLDPNAEITIIQK</sequence>
<organism evidence="7 8">
    <name type="scientific">Paenibacillus glucanolyticus</name>
    <dbReference type="NCBI Taxonomy" id="59843"/>
    <lineage>
        <taxon>Bacteria</taxon>
        <taxon>Bacillati</taxon>
        <taxon>Bacillota</taxon>
        <taxon>Bacilli</taxon>
        <taxon>Bacillales</taxon>
        <taxon>Paenibacillaceae</taxon>
        <taxon>Paenibacillus</taxon>
    </lineage>
</organism>
<evidence type="ECO:0000256" key="1">
    <source>
        <dbReference type="ARBA" id="ARBA00004651"/>
    </source>
</evidence>
<dbReference type="EMBL" id="LWMH01000001">
    <property type="protein sequence ID" value="KZS47574.1"/>
    <property type="molecule type" value="Genomic_DNA"/>
</dbReference>
<dbReference type="PANTHER" id="PTHR33545:SF5">
    <property type="entry name" value="UPF0750 MEMBRANE PROTEIN YITT"/>
    <property type="match status" value="1"/>
</dbReference>
<dbReference type="AlphaFoldDB" id="A0A163KW33"/>
<feature type="transmembrane region" description="Helical" evidence="6">
    <location>
        <begin position="33"/>
        <end position="60"/>
    </location>
</feature>
<accession>A0A163KW33</accession>
<keyword evidence="8" id="KW-1185">Reference proteome</keyword>
<dbReference type="GeneID" id="97556984"/>
<dbReference type="Pfam" id="PF02588">
    <property type="entry name" value="YitT_membrane"/>
    <property type="match status" value="1"/>
</dbReference>
<evidence type="ECO:0000313" key="7">
    <source>
        <dbReference type="EMBL" id="KZS47574.1"/>
    </source>
</evidence>
<comment type="caution">
    <text evidence="7">The sequence shown here is derived from an EMBL/GenBank/DDBJ whole genome shotgun (WGS) entry which is preliminary data.</text>
</comment>
<comment type="subcellular location">
    <subcellularLocation>
        <location evidence="1">Cell membrane</location>
        <topology evidence="1">Multi-pass membrane protein</topology>
    </subcellularLocation>
</comment>
<dbReference type="OrthoDB" id="9779786at2"/>
<dbReference type="STRING" id="59843.A3958_16840"/>
<dbReference type="PANTHER" id="PTHR33545">
    <property type="entry name" value="UPF0750 MEMBRANE PROTEIN YITT-RELATED"/>
    <property type="match status" value="1"/>
</dbReference>
<evidence type="ECO:0000256" key="2">
    <source>
        <dbReference type="ARBA" id="ARBA00022475"/>
    </source>
</evidence>
<dbReference type="RefSeq" id="WP_006208921.1">
    <property type="nucleotide sequence ID" value="NZ_CBCSBX010000009.1"/>
</dbReference>
<dbReference type="InterPro" id="IPR051461">
    <property type="entry name" value="UPF0750_membrane"/>
</dbReference>
<reference evidence="7" key="1">
    <citation type="journal article" date="2016" name="Genome Announc.">
        <title>Draft genomes of two strains of Paenibacillus glucanolyticus with capability to degrade lignocellulose.</title>
        <authorList>
            <person name="Mathews S.L."/>
            <person name="Pawlak J."/>
            <person name="Grunden A.M."/>
        </authorList>
    </citation>
    <scope>NUCLEOTIDE SEQUENCE [LARGE SCALE GENOMIC DNA]</scope>
    <source>
        <strain evidence="7">SLM1</strain>
    </source>
</reference>
<dbReference type="Proteomes" id="UP000076796">
    <property type="component" value="Unassembled WGS sequence"/>
</dbReference>
<keyword evidence="3 6" id="KW-0812">Transmembrane</keyword>
<feature type="transmembrane region" description="Helical" evidence="6">
    <location>
        <begin position="120"/>
        <end position="144"/>
    </location>
</feature>
<evidence type="ECO:0000256" key="5">
    <source>
        <dbReference type="ARBA" id="ARBA00023136"/>
    </source>
</evidence>
<feature type="transmembrane region" description="Helical" evidence="6">
    <location>
        <begin position="92"/>
        <end position="114"/>
    </location>
</feature>
<name>A0A163KW33_9BACL</name>
<keyword evidence="2" id="KW-1003">Cell membrane</keyword>
<protein>
    <recommendedName>
        <fullName evidence="9">YitT family protein</fullName>
    </recommendedName>
</protein>
<dbReference type="GO" id="GO:0005886">
    <property type="term" value="C:plasma membrane"/>
    <property type="evidence" value="ECO:0007669"/>
    <property type="project" value="UniProtKB-SubCell"/>
</dbReference>
<dbReference type="InterPro" id="IPR003740">
    <property type="entry name" value="YitT"/>
</dbReference>
<evidence type="ECO:0000256" key="3">
    <source>
        <dbReference type="ARBA" id="ARBA00022692"/>
    </source>
</evidence>
<proteinExistence type="predicted"/>
<evidence type="ECO:0000313" key="8">
    <source>
        <dbReference type="Proteomes" id="UP000076796"/>
    </source>
</evidence>
<keyword evidence="4 6" id="KW-1133">Transmembrane helix</keyword>